<accession>A0A5K7XAJ9</accession>
<dbReference type="KEGG" id="lpav:PLANPX_0938"/>
<protein>
    <submittedName>
        <fullName evidence="1">Uncharacterized protein</fullName>
    </submittedName>
</protein>
<sequence>MSAIWRARGFMQSRNGYNAERVPACRVRLHRAFDVPTT</sequence>
<evidence type="ECO:0000313" key="1">
    <source>
        <dbReference type="EMBL" id="BBO31326.1"/>
    </source>
</evidence>
<keyword evidence="2" id="KW-1185">Reference proteome</keyword>
<reference evidence="2" key="1">
    <citation type="submission" date="2019-10" db="EMBL/GenBank/DDBJ databases">
        <title>Lacipirellula parvula gen. nov., sp. nov., representing a lineage of planctomycetes widespread in freshwater anoxic habitats, and description of the family Lacipirellulaceae.</title>
        <authorList>
            <person name="Dedysh S.N."/>
            <person name="Kulichevskaya I.S."/>
            <person name="Beletsky A.V."/>
            <person name="Rakitin A.L."/>
            <person name="Mardanov A.V."/>
            <person name="Ivanova A.A."/>
            <person name="Saltykova V.X."/>
            <person name="Rijpstra W.I.C."/>
            <person name="Sinninghe Damste J.S."/>
            <person name="Ravin N.V."/>
        </authorList>
    </citation>
    <scope>NUCLEOTIDE SEQUENCE [LARGE SCALE GENOMIC DNA]</scope>
    <source>
        <strain evidence="2">PX69</strain>
    </source>
</reference>
<dbReference type="EMBL" id="AP021861">
    <property type="protein sequence ID" value="BBO31326.1"/>
    <property type="molecule type" value="Genomic_DNA"/>
</dbReference>
<name>A0A5K7XAJ9_9BACT</name>
<dbReference type="AlphaFoldDB" id="A0A5K7XAJ9"/>
<dbReference type="Proteomes" id="UP000326837">
    <property type="component" value="Chromosome"/>
</dbReference>
<proteinExistence type="predicted"/>
<evidence type="ECO:0000313" key="2">
    <source>
        <dbReference type="Proteomes" id="UP000326837"/>
    </source>
</evidence>
<gene>
    <name evidence="1" type="ORF">PLANPX_0938</name>
</gene>
<organism evidence="1 2">
    <name type="scientific">Lacipirellula parvula</name>
    <dbReference type="NCBI Taxonomy" id="2650471"/>
    <lineage>
        <taxon>Bacteria</taxon>
        <taxon>Pseudomonadati</taxon>
        <taxon>Planctomycetota</taxon>
        <taxon>Planctomycetia</taxon>
        <taxon>Pirellulales</taxon>
        <taxon>Lacipirellulaceae</taxon>
        <taxon>Lacipirellula</taxon>
    </lineage>
</organism>